<dbReference type="Proteomes" id="UP001190700">
    <property type="component" value="Unassembled WGS sequence"/>
</dbReference>
<evidence type="ECO:0000313" key="1">
    <source>
        <dbReference type="EMBL" id="KAK3284272.1"/>
    </source>
</evidence>
<keyword evidence="2" id="KW-1185">Reference proteome</keyword>
<dbReference type="InterPro" id="IPR023296">
    <property type="entry name" value="Glyco_hydro_beta-prop_sf"/>
</dbReference>
<dbReference type="PANTHER" id="PTHR22925">
    <property type="entry name" value="GLYCOSYL HYDROLASE 43 FAMILY MEMBER"/>
    <property type="match status" value="1"/>
</dbReference>
<dbReference type="PANTHER" id="PTHR22925:SF3">
    <property type="entry name" value="GLYCOSYL HYDROLASE FAMILY PROTEIN 43"/>
    <property type="match status" value="1"/>
</dbReference>
<organism evidence="1 2">
    <name type="scientific">Cymbomonas tetramitiformis</name>
    <dbReference type="NCBI Taxonomy" id="36881"/>
    <lineage>
        <taxon>Eukaryota</taxon>
        <taxon>Viridiplantae</taxon>
        <taxon>Chlorophyta</taxon>
        <taxon>Pyramimonadophyceae</taxon>
        <taxon>Pyramimonadales</taxon>
        <taxon>Pyramimonadaceae</taxon>
        <taxon>Cymbomonas</taxon>
    </lineage>
</organism>
<dbReference type="Gene3D" id="2.115.10.20">
    <property type="entry name" value="Glycosyl hydrolase domain, family 43"/>
    <property type="match status" value="1"/>
</dbReference>
<gene>
    <name evidence="1" type="ORF">CYMTET_8073</name>
</gene>
<evidence type="ECO:0000313" key="2">
    <source>
        <dbReference type="Proteomes" id="UP001190700"/>
    </source>
</evidence>
<dbReference type="AlphaFoldDB" id="A0AAE0GTZ4"/>
<reference evidence="1 2" key="1">
    <citation type="journal article" date="2015" name="Genome Biol. Evol.">
        <title>Comparative Genomics of a Bacterivorous Green Alga Reveals Evolutionary Causalities and Consequences of Phago-Mixotrophic Mode of Nutrition.</title>
        <authorList>
            <person name="Burns J.A."/>
            <person name="Paasch A."/>
            <person name="Narechania A."/>
            <person name="Kim E."/>
        </authorList>
    </citation>
    <scope>NUCLEOTIDE SEQUENCE [LARGE SCALE GENOMIC DNA]</scope>
    <source>
        <strain evidence="1 2">PLY_AMNH</strain>
    </source>
</reference>
<sequence length="114" mass="12811">MINSFITTSRLKSFQRGFRGRRAILMAAVLIVWAASLLAFAHLCRSNEVAGLGSELTLQQQLTTGYFHPGEEWLDTDGEPIQAHGGGILYVPETKTFYWYGENKNGMTYSPDHR</sequence>
<accession>A0AAE0GTZ4</accession>
<proteinExistence type="predicted"/>
<name>A0AAE0GTZ4_9CHLO</name>
<comment type="caution">
    <text evidence="1">The sequence shown here is derived from an EMBL/GenBank/DDBJ whole genome shotgun (WGS) entry which is preliminary data.</text>
</comment>
<dbReference type="EMBL" id="LGRX02002385">
    <property type="protein sequence ID" value="KAK3284272.1"/>
    <property type="molecule type" value="Genomic_DNA"/>
</dbReference>
<protein>
    <submittedName>
        <fullName evidence="1">Uncharacterized protein</fullName>
    </submittedName>
</protein>